<evidence type="ECO:0000256" key="1">
    <source>
        <dbReference type="SAM" id="MobiDB-lite"/>
    </source>
</evidence>
<keyword evidence="2" id="KW-1185">Reference proteome</keyword>
<reference evidence="3" key="1">
    <citation type="submission" date="2024-02" db="UniProtKB">
        <authorList>
            <consortium name="WormBaseParasite"/>
        </authorList>
    </citation>
    <scope>IDENTIFICATION</scope>
</reference>
<dbReference type="AlphaFoldDB" id="A0AAF3EMY3"/>
<dbReference type="WBParaSite" id="MBELARI_LOCUS15346">
    <property type="protein sequence ID" value="MBELARI_LOCUS15346"/>
    <property type="gene ID" value="MBELARI_LOCUS15346"/>
</dbReference>
<evidence type="ECO:0000313" key="3">
    <source>
        <dbReference type="WBParaSite" id="MBELARI_LOCUS15346"/>
    </source>
</evidence>
<evidence type="ECO:0000313" key="2">
    <source>
        <dbReference type="Proteomes" id="UP000887575"/>
    </source>
</evidence>
<name>A0AAF3EMY3_9BILA</name>
<accession>A0AAF3EMY3</accession>
<organism evidence="2 3">
    <name type="scientific">Mesorhabditis belari</name>
    <dbReference type="NCBI Taxonomy" id="2138241"/>
    <lineage>
        <taxon>Eukaryota</taxon>
        <taxon>Metazoa</taxon>
        <taxon>Ecdysozoa</taxon>
        <taxon>Nematoda</taxon>
        <taxon>Chromadorea</taxon>
        <taxon>Rhabditida</taxon>
        <taxon>Rhabditina</taxon>
        <taxon>Rhabditomorpha</taxon>
        <taxon>Rhabditoidea</taxon>
        <taxon>Rhabditidae</taxon>
        <taxon>Mesorhabditinae</taxon>
        <taxon>Mesorhabditis</taxon>
    </lineage>
</organism>
<protein>
    <submittedName>
        <fullName evidence="3">Uncharacterized protein</fullName>
    </submittedName>
</protein>
<sequence length="406" mass="46606">MPSYGYYTFKIGEEYWTIIDWNGAITDGRSVDDFLEIPGPDGGTTPNGWVAYWITRTKYPEIHYEAFGHAIKRDDGRICGYFVGKEEEVVEVCAGFRILSRHRTDQADAKVFQWVLAGHVTNRDETVGFVLHRIASTRHGEQIIYGDAMLLDRRFKAVRPAVFEDSIIKIGVHEFPSRVYLLVKLTPEVGPIRTGLYEGHYHDPHTDHKAHGRHGHPLPLHRPRAVETRSASCRFGYHGRDCSTRCPENCDACDQSTGYCLRCKYGWYGRDCSVRCPADCETCDQASGQCINFRARPPPSQPQFSPLPKGCHRVVTKDGREFVSCYPYHRSSNNTNDNDRVEASDKRLQDPRSNPVNRNYDPIFDPRSSLYDPRYNPFDPQYDVEKDREWRAANQVTEDHSDHDHS</sequence>
<dbReference type="InterPro" id="IPR009030">
    <property type="entry name" value="Growth_fac_rcpt_cys_sf"/>
</dbReference>
<feature type="compositionally biased region" description="Basic and acidic residues" evidence="1">
    <location>
        <begin position="383"/>
        <end position="406"/>
    </location>
</feature>
<feature type="region of interest" description="Disordered" evidence="1">
    <location>
        <begin position="327"/>
        <end position="406"/>
    </location>
</feature>
<dbReference type="Proteomes" id="UP000887575">
    <property type="component" value="Unassembled WGS sequence"/>
</dbReference>
<feature type="compositionally biased region" description="Basic and acidic residues" evidence="1">
    <location>
        <begin position="337"/>
        <end position="350"/>
    </location>
</feature>
<proteinExistence type="predicted"/>
<dbReference type="SUPFAM" id="SSF57184">
    <property type="entry name" value="Growth factor receptor domain"/>
    <property type="match status" value="1"/>
</dbReference>